<protein>
    <submittedName>
        <fullName evidence="2">Uncharacterized protein</fullName>
    </submittedName>
</protein>
<accession>A0A7S2INL5</accession>
<name>A0A7S2INL5_9EUKA</name>
<dbReference type="EMBL" id="HBGU01065598">
    <property type="protein sequence ID" value="CAD9524752.1"/>
    <property type="molecule type" value="Transcribed_RNA"/>
</dbReference>
<organism evidence="2">
    <name type="scientific">Haptolina brevifila</name>
    <dbReference type="NCBI Taxonomy" id="156173"/>
    <lineage>
        <taxon>Eukaryota</taxon>
        <taxon>Haptista</taxon>
        <taxon>Haptophyta</taxon>
        <taxon>Prymnesiophyceae</taxon>
        <taxon>Prymnesiales</taxon>
        <taxon>Prymnesiaceae</taxon>
        <taxon>Haptolina</taxon>
    </lineage>
</organism>
<evidence type="ECO:0000256" key="1">
    <source>
        <dbReference type="SAM" id="SignalP"/>
    </source>
</evidence>
<reference evidence="2" key="1">
    <citation type="submission" date="2021-01" db="EMBL/GenBank/DDBJ databases">
        <authorList>
            <person name="Corre E."/>
            <person name="Pelletier E."/>
            <person name="Niang G."/>
            <person name="Scheremetjew M."/>
            <person name="Finn R."/>
            <person name="Kale V."/>
            <person name="Holt S."/>
            <person name="Cochrane G."/>
            <person name="Meng A."/>
            <person name="Brown T."/>
            <person name="Cohen L."/>
        </authorList>
    </citation>
    <scope>NUCLEOTIDE SEQUENCE</scope>
    <source>
        <strain evidence="2">UTEX LB 985</strain>
    </source>
</reference>
<dbReference type="AlphaFoldDB" id="A0A7S2INL5"/>
<keyword evidence="1" id="KW-0732">Signal</keyword>
<sequence length="147" mass="16104">MHRIMCFRAFILFVAQALDSSGVVATRLSLSRRHLMVVAVLPTSAVADTGLGYVDDAGAVSYSQVQRAWEKAAKMSDREKLLAARGVAILPKDPTSGESERSRKRRAMGGCHDDVFRKEAGCESEAQCNRRVLNGDMQFILDVMAAQ</sequence>
<gene>
    <name evidence="2" type="ORF">CBRE1094_LOCUS35750</name>
</gene>
<evidence type="ECO:0000313" key="2">
    <source>
        <dbReference type="EMBL" id="CAD9524752.1"/>
    </source>
</evidence>
<feature type="chain" id="PRO_5031453088" evidence="1">
    <location>
        <begin position="26"/>
        <end position="147"/>
    </location>
</feature>
<feature type="signal peptide" evidence="1">
    <location>
        <begin position="1"/>
        <end position="25"/>
    </location>
</feature>
<proteinExistence type="predicted"/>